<evidence type="ECO:0000313" key="1">
    <source>
        <dbReference type="EMBL" id="CAA9291523.1"/>
    </source>
</evidence>
<accession>A0A6J4JZC5</accession>
<proteinExistence type="predicted"/>
<gene>
    <name evidence="1" type="ORF">AVDCRST_MAG92-4411</name>
</gene>
<evidence type="ECO:0008006" key="2">
    <source>
        <dbReference type="Google" id="ProtNLM"/>
    </source>
</evidence>
<organism evidence="1">
    <name type="scientific">uncultured Coleofasciculus sp</name>
    <dbReference type="NCBI Taxonomy" id="1267456"/>
    <lineage>
        <taxon>Bacteria</taxon>
        <taxon>Bacillati</taxon>
        <taxon>Cyanobacteriota</taxon>
        <taxon>Cyanophyceae</taxon>
        <taxon>Coleofasciculales</taxon>
        <taxon>Coleofasciculaceae</taxon>
        <taxon>Coleofasciculus</taxon>
        <taxon>environmental samples</taxon>
    </lineage>
</organism>
<dbReference type="EMBL" id="CADCTM010000763">
    <property type="protein sequence ID" value="CAA9291523.1"/>
    <property type="molecule type" value="Genomic_DNA"/>
</dbReference>
<protein>
    <recommendedName>
        <fullName evidence="2">Phosphodiester glycosidase domain-containing protein</fullName>
    </recommendedName>
</protein>
<name>A0A6J4JZC5_9CYAN</name>
<dbReference type="AlphaFoldDB" id="A0A6J4JZC5"/>
<sequence length="407" mass="45761">MFSVQLHKVIFSFFLALISLAIITSIGIAQTFTPPSSYQPLDRKEGALLYKQQLPDGNEAYLQIINLQKMQIDQLIGEVGNMGLGQGKYYKGEGKYYSPFFKMKLFEEVANEYKQLYGEAVFSLINCSFFEQYESSSQLSFPIKFNGVVITGGHSPYGPISQPADRFYSNIRLKALVWDDSGAYITDYNPATGAPLDQSSVKNAIVSYQYSDHPAKVLAQNQVNRYHVIGTLDFDGIKGDELLLIMTVNRATLDRSADLLRQLGVKGNIITIDGGSSTYLLNSRQGNIILPQPANQEDKPTFHKLPHYLGFRTRIKKPVEPLIKISQPAGTAYLEENNPYLILWRGNLDSEVTIELYEGNKRIQVIARHTENDGVYEWTPSSLVKEGYSVRISSLKNRKIFGTLQLP</sequence>
<reference evidence="1" key="1">
    <citation type="submission" date="2020-02" db="EMBL/GenBank/DDBJ databases">
        <authorList>
            <person name="Meier V. D."/>
        </authorList>
    </citation>
    <scope>NUCLEOTIDE SEQUENCE</scope>
    <source>
        <strain evidence="1">AVDCRST_MAG92</strain>
    </source>
</reference>